<dbReference type="PROSITE" id="PS51186">
    <property type="entry name" value="GNAT"/>
    <property type="match status" value="1"/>
</dbReference>
<evidence type="ECO:0000259" key="1">
    <source>
        <dbReference type="PROSITE" id="PS51186"/>
    </source>
</evidence>
<name>U3GYE3_9CORY</name>
<feature type="domain" description="N-acetyltransferase" evidence="1">
    <location>
        <begin position="15"/>
        <end position="165"/>
    </location>
</feature>
<sequence>MMGVDAVLAQLGGGAVLRALTVGDAARCAELERMLFEGDDPWSEQAFLYEFGNPSTVYVGVEDADGVLVGYAGLARLGPVDDPEFEVHTIGVDPGCQRRGFGRAMMDCLVGVADQAGGPVFLEVRTDNGPAIAMYESYGFERMGVRRNYYQPSGADAYTMVRPAAV</sequence>
<dbReference type="PANTHER" id="PTHR43617:SF20">
    <property type="entry name" value="N-ALPHA-ACETYLTRANSFERASE RIMI"/>
    <property type="match status" value="1"/>
</dbReference>
<reference evidence="2 3" key="1">
    <citation type="journal article" date="2013" name="Genome Announc.">
        <title>Whole-Genome Sequence of the Clinical Strain Corynebacterium argentoratense DSM 44202, Isolated from a Human Throat Specimen.</title>
        <authorList>
            <person name="Bomholt C."/>
            <person name="Glaub A."/>
            <person name="Gravermann K."/>
            <person name="Albersmeier A."/>
            <person name="Brinkrolf K."/>
            <person name="Ruckert C."/>
            <person name="Tauch A."/>
        </authorList>
    </citation>
    <scope>NUCLEOTIDE SEQUENCE [LARGE SCALE GENOMIC DNA]</scope>
    <source>
        <strain evidence="2">DSM 44202</strain>
    </source>
</reference>
<dbReference type="NCBIfam" id="TIGR01575">
    <property type="entry name" value="rimI"/>
    <property type="match status" value="1"/>
</dbReference>
<organism evidence="2 3">
    <name type="scientific">Corynebacterium argentoratense DSM 44202</name>
    <dbReference type="NCBI Taxonomy" id="1348662"/>
    <lineage>
        <taxon>Bacteria</taxon>
        <taxon>Bacillati</taxon>
        <taxon>Actinomycetota</taxon>
        <taxon>Actinomycetes</taxon>
        <taxon>Mycobacteriales</taxon>
        <taxon>Corynebacteriaceae</taxon>
        <taxon>Corynebacterium</taxon>
    </lineage>
</organism>
<dbReference type="PANTHER" id="PTHR43617">
    <property type="entry name" value="L-AMINO ACID N-ACETYLTRANSFERASE"/>
    <property type="match status" value="1"/>
</dbReference>
<accession>U3GYE3</accession>
<evidence type="ECO:0000313" key="2">
    <source>
        <dbReference type="EMBL" id="AGU15728.1"/>
    </source>
</evidence>
<dbReference type="KEGG" id="caz:CARG_08055"/>
<dbReference type="InterPro" id="IPR000182">
    <property type="entry name" value="GNAT_dom"/>
</dbReference>
<proteinExistence type="predicted"/>
<dbReference type="AlphaFoldDB" id="U3GYE3"/>
<dbReference type="GO" id="GO:0008999">
    <property type="term" value="F:protein-N-terminal-alanine acetyltransferase activity"/>
    <property type="evidence" value="ECO:0007669"/>
    <property type="project" value="TreeGrafter"/>
</dbReference>
<dbReference type="Gene3D" id="3.40.630.30">
    <property type="match status" value="1"/>
</dbReference>
<dbReference type="STRING" id="1348662.CARG_08055"/>
<keyword evidence="3" id="KW-1185">Reference proteome</keyword>
<dbReference type="eggNOG" id="COG0456">
    <property type="taxonomic scope" value="Bacteria"/>
</dbReference>
<dbReference type="Pfam" id="PF00583">
    <property type="entry name" value="Acetyltransf_1"/>
    <property type="match status" value="1"/>
</dbReference>
<evidence type="ECO:0000313" key="3">
    <source>
        <dbReference type="Proteomes" id="UP000016943"/>
    </source>
</evidence>
<gene>
    <name evidence="2" type="ORF">CARG_08055</name>
</gene>
<dbReference type="InterPro" id="IPR006464">
    <property type="entry name" value="AcTrfase_RimI/Ard1"/>
</dbReference>
<dbReference type="InterPro" id="IPR016181">
    <property type="entry name" value="Acyl_CoA_acyltransferase"/>
</dbReference>
<dbReference type="Proteomes" id="UP000016943">
    <property type="component" value="Chromosome"/>
</dbReference>
<dbReference type="InterPro" id="IPR050276">
    <property type="entry name" value="MshD_Acetyltransferase"/>
</dbReference>
<dbReference type="EMBL" id="CP006365">
    <property type="protein sequence ID" value="AGU15728.1"/>
    <property type="molecule type" value="Genomic_DNA"/>
</dbReference>
<dbReference type="HOGENOM" id="CLU_013985_23_3_11"/>
<dbReference type="PATRIC" id="fig|1348662.3.peg.1593"/>
<dbReference type="CDD" id="cd04301">
    <property type="entry name" value="NAT_SF"/>
    <property type="match status" value="1"/>
</dbReference>
<protein>
    <recommendedName>
        <fullName evidence="1">N-acetyltransferase domain-containing protein</fullName>
    </recommendedName>
</protein>
<dbReference type="SUPFAM" id="SSF55729">
    <property type="entry name" value="Acyl-CoA N-acyltransferases (Nat)"/>
    <property type="match status" value="1"/>
</dbReference>